<sequence>MRIDASLGRHSLRNLLKINKDDIFVFNINDIKIQVSKNGACAISSKVSEWLACDQTINSWSVNLNYKDSEKFSISKAINEYFSILDKEKIIIDEENYNIFYSLAHQLKTDDVIEELDTFRLKLPLENETVFTQLIFKHENNQDVTEEIKYCSTHFLELIENPKMMNIIRCYDFSTDMIEWIVSTFFENIENHKKEIIERVISFLKVFYNDEVSSYIQVMNKVPSDKISKNEMLYYLKRASCGMDNNLGNSVIRKTLDWLTNSTVKKEESRDRIQTFEDQCNHLNGIFAHLRALHHGNPVHMKEVVSFAPREKETRALYNLLEYDEKLDKHYLNFFQKNGSRIPLETENFFQFDFLDKRVKITSYTLRTTANQLRPKSWRILGSIGELYHFDILDEQINNYDLNAANQVVRFTVNRPPKFVRIVRFEQIENHYQEDLSYRYGFELSAFEIFGDIDFGE</sequence>
<keyword evidence="2" id="KW-1185">Reference proteome</keyword>
<evidence type="ECO:0000313" key="2">
    <source>
        <dbReference type="Proteomes" id="UP000179807"/>
    </source>
</evidence>
<evidence type="ECO:0000313" key="1">
    <source>
        <dbReference type="EMBL" id="OHS96217.1"/>
    </source>
</evidence>
<proteinExistence type="predicted"/>
<gene>
    <name evidence="1" type="ORF">TRFO_37653</name>
</gene>
<organism evidence="1 2">
    <name type="scientific">Tritrichomonas foetus</name>
    <dbReference type="NCBI Taxonomy" id="1144522"/>
    <lineage>
        <taxon>Eukaryota</taxon>
        <taxon>Metamonada</taxon>
        <taxon>Parabasalia</taxon>
        <taxon>Tritrichomonadida</taxon>
        <taxon>Tritrichomonadidae</taxon>
        <taxon>Tritrichomonas</taxon>
    </lineage>
</organism>
<dbReference type="VEuPathDB" id="TrichDB:TRFO_37653"/>
<reference evidence="1" key="1">
    <citation type="submission" date="2016-10" db="EMBL/GenBank/DDBJ databases">
        <authorList>
            <person name="Benchimol M."/>
            <person name="Almeida L.G."/>
            <person name="Vasconcelos A.T."/>
            <person name="Perreira-Neves A."/>
            <person name="Rosa I.A."/>
            <person name="Tasca T."/>
            <person name="Bogo M.R."/>
            <person name="de Souza W."/>
        </authorList>
    </citation>
    <scope>NUCLEOTIDE SEQUENCE [LARGE SCALE GENOMIC DNA]</scope>
    <source>
        <strain evidence="1">K</strain>
    </source>
</reference>
<dbReference type="RefSeq" id="XP_068349354.1">
    <property type="nucleotide sequence ID" value="XM_068511561.1"/>
</dbReference>
<dbReference type="EMBL" id="MLAK01001192">
    <property type="protein sequence ID" value="OHS96217.1"/>
    <property type="molecule type" value="Genomic_DNA"/>
</dbReference>
<protein>
    <submittedName>
        <fullName evidence="1">Uncharacterized protein</fullName>
    </submittedName>
</protein>
<dbReference type="AlphaFoldDB" id="A0A1J4JC31"/>
<accession>A0A1J4JC31</accession>
<name>A0A1J4JC31_9EUKA</name>
<dbReference type="Proteomes" id="UP000179807">
    <property type="component" value="Unassembled WGS sequence"/>
</dbReference>
<comment type="caution">
    <text evidence="1">The sequence shown here is derived from an EMBL/GenBank/DDBJ whole genome shotgun (WGS) entry which is preliminary data.</text>
</comment>
<dbReference type="GeneID" id="94846265"/>